<reference evidence="2" key="1">
    <citation type="submission" date="2020-06" db="EMBL/GenBank/DDBJ databases">
        <title>REHAB project genomes.</title>
        <authorList>
            <person name="Shaw L.P."/>
        </authorList>
    </citation>
    <scope>NUCLEOTIDE SEQUENCE [LARGE SCALE GENOMIC DNA]</scope>
    <source>
        <strain evidence="2">RHBSTW-00555</strain>
    </source>
</reference>
<gene>
    <name evidence="1" type="ORF">HV234_15915</name>
</gene>
<dbReference type="EMBL" id="CP055315">
    <property type="protein sequence ID" value="QLO52907.1"/>
    <property type="molecule type" value="Genomic_DNA"/>
</dbReference>
<protein>
    <submittedName>
        <fullName evidence="1">Uncharacterized protein</fullName>
    </submittedName>
</protein>
<dbReference type="AlphaFoldDB" id="A0ABD7AJK5"/>
<sequence>MNPQLQSFATWLAGSGRAAFEGRWQPLLLGRLASKLALPGASNQALGRD</sequence>
<organism evidence="1 2">
    <name type="scientific">Klebsiella grimontii</name>
    <dbReference type="NCBI Taxonomy" id="2058152"/>
    <lineage>
        <taxon>Bacteria</taxon>
        <taxon>Pseudomonadati</taxon>
        <taxon>Pseudomonadota</taxon>
        <taxon>Gammaproteobacteria</taxon>
        <taxon>Enterobacterales</taxon>
        <taxon>Enterobacteriaceae</taxon>
        <taxon>Klebsiella/Raoultella group</taxon>
        <taxon>Klebsiella</taxon>
    </lineage>
</organism>
<name>A0ABD7AJK5_9ENTR</name>
<evidence type="ECO:0000313" key="1">
    <source>
        <dbReference type="EMBL" id="QLO52907.1"/>
    </source>
</evidence>
<dbReference type="Proteomes" id="UP000510937">
    <property type="component" value="Chromosome"/>
</dbReference>
<evidence type="ECO:0000313" key="2">
    <source>
        <dbReference type="Proteomes" id="UP000510937"/>
    </source>
</evidence>
<accession>A0ABD7AJK5</accession>
<dbReference type="RefSeq" id="WP_157130118.1">
    <property type="nucleotide sequence ID" value="NZ_CABGWT010000010.1"/>
</dbReference>
<proteinExistence type="predicted"/>